<evidence type="ECO:0000256" key="4">
    <source>
        <dbReference type="ARBA" id="ARBA00022679"/>
    </source>
</evidence>
<evidence type="ECO:0000256" key="5">
    <source>
        <dbReference type="ARBA" id="ARBA00022692"/>
    </source>
</evidence>
<dbReference type="GO" id="GO:0006629">
    <property type="term" value="P:lipid metabolic process"/>
    <property type="evidence" value="ECO:0007669"/>
    <property type="project" value="UniProtKB-KW"/>
</dbReference>
<sequence length="348" mass="39982">MCIMLFVLCYISDSFSWWESFQLNDRYQKFFNWTTEVYSSPVYQVHPKLSVILNETHATTNPPPTTPPGPQYHVAFPQNYHFSLDQADTCKNKTPFLVLMVPVAPDNVEARNAIRQTWGKAEVVQGEVVLTLFMLGLSGQADVEKQQEKIQHENLQHQDLILSDFLDSYFNLTIKTMVIMDWLATHCNNAAYAMKIDSDMFLNVDNLVITLKKPELPKVNYLTGMLMWNSEVIRLNSSKWYVSEEVYPYPTYPPYPLGAGYVFSNDLPGKLVEISKTITPFNIEDVYIGMCLKRLGLSPSSPPDPSQFNDYHRGYNRCMFSKVITYILNSTEELVNFWTDLKKPGSPC</sequence>
<evidence type="ECO:0000256" key="7">
    <source>
        <dbReference type="ARBA" id="ARBA00022989"/>
    </source>
</evidence>
<evidence type="ECO:0000256" key="3">
    <source>
        <dbReference type="ARBA" id="ARBA00022676"/>
    </source>
</evidence>
<evidence type="ECO:0000256" key="11">
    <source>
        <dbReference type="SAM" id="SignalP"/>
    </source>
</evidence>
<keyword evidence="11" id="KW-0732">Signal</keyword>
<dbReference type="PANTHER" id="PTHR11214">
    <property type="entry name" value="BETA-1,3-N-ACETYLGLUCOSAMINYLTRANSFERASE"/>
    <property type="match status" value="1"/>
</dbReference>
<dbReference type="AlphaFoldDB" id="A0A672ZVE9"/>
<evidence type="ECO:0000256" key="9">
    <source>
        <dbReference type="ARBA" id="ARBA00023136"/>
    </source>
</evidence>
<feature type="signal peptide" evidence="11">
    <location>
        <begin position="1"/>
        <end position="16"/>
    </location>
</feature>
<protein>
    <recommendedName>
        <fullName evidence="10">Hexosyltransferase</fullName>
        <ecNumber evidence="10">2.4.1.-</ecNumber>
    </recommendedName>
</protein>
<gene>
    <name evidence="12" type="primary">LOC115417525</name>
</gene>
<dbReference type="Pfam" id="PF01762">
    <property type="entry name" value="Galactosyl_T"/>
    <property type="match status" value="1"/>
</dbReference>
<dbReference type="Proteomes" id="UP000472271">
    <property type="component" value="Chromosome 1"/>
</dbReference>
<dbReference type="PANTHER" id="PTHR11214:SF115">
    <property type="entry name" value="HEXOSYLTRANSFERASE"/>
    <property type="match status" value="1"/>
</dbReference>
<reference evidence="12" key="3">
    <citation type="submission" date="2025-09" db="UniProtKB">
        <authorList>
            <consortium name="Ensembl"/>
        </authorList>
    </citation>
    <scope>IDENTIFICATION</scope>
</reference>
<dbReference type="GO" id="GO:0006493">
    <property type="term" value="P:protein O-linked glycosylation"/>
    <property type="evidence" value="ECO:0007669"/>
    <property type="project" value="TreeGrafter"/>
</dbReference>
<keyword evidence="6" id="KW-0735">Signal-anchor</keyword>
<evidence type="ECO:0000313" key="13">
    <source>
        <dbReference type="Proteomes" id="UP000472271"/>
    </source>
</evidence>
<evidence type="ECO:0000313" key="12">
    <source>
        <dbReference type="Ensembl" id="ENSSORP00005020387.1"/>
    </source>
</evidence>
<dbReference type="GO" id="GO:0008499">
    <property type="term" value="F:N-acetyl-beta-D-glucosaminide beta-(1,3)-galactosyltransferase activity"/>
    <property type="evidence" value="ECO:0007669"/>
    <property type="project" value="TreeGrafter"/>
</dbReference>
<dbReference type="EC" id="2.4.1.-" evidence="10"/>
<keyword evidence="13" id="KW-1185">Reference proteome</keyword>
<dbReference type="InParanoid" id="A0A672ZVE9"/>
<keyword evidence="7" id="KW-1133">Transmembrane helix</keyword>
<evidence type="ECO:0000256" key="10">
    <source>
        <dbReference type="RuleBase" id="RU363063"/>
    </source>
</evidence>
<dbReference type="Ensembl" id="ENSSORT00005020960.1">
    <property type="protein sequence ID" value="ENSSORP00005020387.1"/>
    <property type="gene ID" value="ENSSORG00005009938.1"/>
</dbReference>
<keyword evidence="8 10" id="KW-0333">Golgi apparatus</keyword>
<keyword evidence="9" id="KW-0472">Membrane</keyword>
<organism evidence="12 13">
    <name type="scientific">Sphaeramia orbicularis</name>
    <name type="common">orbiculate cardinalfish</name>
    <dbReference type="NCBI Taxonomy" id="375764"/>
    <lineage>
        <taxon>Eukaryota</taxon>
        <taxon>Metazoa</taxon>
        <taxon>Chordata</taxon>
        <taxon>Craniata</taxon>
        <taxon>Vertebrata</taxon>
        <taxon>Euteleostomi</taxon>
        <taxon>Actinopterygii</taxon>
        <taxon>Neopterygii</taxon>
        <taxon>Teleostei</taxon>
        <taxon>Neoteleostei</taxon>
        <taxon>Acanthomorphata</taxon>
        <taxon>Gobiaria</taxon>
        <taxon>Kurtiformes</taxon>
        <taxon>Apogonoidei</taxon>
        <taxon>Apogonidae</taxon>
        <taxon>Apogoninae</taxon>
        <taxon>Sphaeramia</taxon>
    </lineage>
</organism>
<reference evidence="12" key="2">
    <citation type="submission" date="2025-08" db="UniProtKB">
        <authorList>
            <consortium name="Ensembl"/>
        </authorList>
    </citation>
    <scope>IDENTIFICATION</scope>
</reference>
<keyword evidence="5" id="KW-0812">Transmembrane</keyword>
<proteinExistence type="inferred from homology"/>
<comment type="similarity">
    <text evidence="2 10">Belongs to the glycosyltransferase 31 family.</text>
</comment>
<evidence type="ECO:0000256" key="2">
    <source>
        <dbReference type="ARBA" id="ARBA00008661"/>
    </source>
</evidence>
<evidence type="ECO:0000256" key="1">
    <source>
        <dbReference type="ARBA" id="ARBA00004323"/>
    </source>
</evidence>
<evidence type="ECO:0000256" key="8">
    <source>
        <dbReference type="ARBA" id="ARBA00023034"/>
    </source>
</evidence>
<evidence type="ECO:0000256" key="6">
    <source>
        <dbReference type="ARBA" id="ARBA00022968"/>
    </source>
</evidence>
<comment type="subcellular location">
    <subcellularLocation>
        <location evidence="1 10">Golgi apparatus membrane</location>
        <topology evidence="1 10">Single-pass type II membrane protein</topology>
    </subcellularLocation>
</comment>
<dbReference type="InterPro" id="IPR002659">
    <property type="entry name" value="Glyco_trans_31"/>
</dbReference>
<dbReference type="GO" id="GO:0000139">
    <property type="term" value="C:Golgi membrane"/>
    <property type="evidence" value="ECO:0007669"/>
    <property type="project" value="UniProtKB-SubCell"/>
</dbReference>
<dbReference type="Gene3D" id="3.90.550.50">
    <property type="match status" value="1"/>
</dbReference>
<keyword evidence="3 10" id="KW-0328">Glycosyltransferase</keyword>
<accession>A0A672ZVE9</accession>
<feature type="chain" id="PRO_5047118189" description="Hexosyltransferase" evidence="11">
    <location>
        <begin position="17"/>
        <end position="348"/>
    </location>
</feature>
<reference evidence="12" key="1">
    <citation type="submission" date="2019-06" db="EMBL/GenBank/DDBJ databases">
        <authorList>
            <consortium name="Wellcome Sanger Institute Data Sharing"/>
        </authorList>
    </citation>
    <scope>NUCLEOTIDE SEQUENCE [LARGE SCALE GENOMIC DNA]</scope>
</reference>
<keyword evidence="4" id="KW-0808">Transferase</keyword>
<name>A0A672ZVE9_9TELE</name>